<dbReference type="NCBIfam" id="NF033539">
    <property type="entry name" value="transpos_IS1380"/>
    <property type="match status" value="1"/>
</dbReference>
<dbReference type="EMBL" id="AOCK01000002">
    <property type="protein sequence ID" value="EMQ99994.1"/>
    <property type="molecule type" value="Genomic_DNA"/>
</dbReference>
<feature type="domain" description="Transposase DDE" evidence="1">
    <location>
        <begin position="16"/>
        <end position="406"/>
    </location>
</feature>
<dbReference type="InterPro" id="IPR047960">
    <property type="entry name" value="Transpos_IS1380"/>
</dbReference>
<sequence length="406" mass="44547">MLNDTQVFPSLPAALTNQSLISHAGLNVLTAFLDATGFAALCEDRFSQFVPEQAIHRPGRIIGSLALMLAGGGEHVSDLDVLRNSPGLFGAVPSNATVSRFVARAPDQPEAFSHGFTTLSRRLRSRIWEAAGKRNPSVLATRLDPLTIDLDATLVTTHSDKEGSAGTYKGGYGFSPMIASIDYGKDNGTGEILAAMLRPGNKGANSAADHIRVLDDALSQLPDSMHDEHGNLDTKRILIRTDSAGASREFLRHLHSLGLQFSTSFALPVPNERFIHWINNKDHWELALDQHGNERHDAWVIDATKVIELKDYPQNTRLYLRAEPLHPGAKASLFDVDGHRVTAFLTNAPRYNVAFLDARHRARARCENRIKTLKNAGLGKLPFTAFEANQLWCDLAVLAVNLVSWI</sequence>
<proteinExistence type="predicted"/>
<dbReference type="AlphaFoldDB" id="M7NDU2"/>
<evidence type="ECO:0000313" key="2">
    <source>
        <dbReference type="EMBL" id="EMQ99994.1"/>
    </source>
</evidence>
<protein>
    <submittedName>
        <fullName evidence="2">Transposase DDE domain protein</fullName>
    </submittedName>
</protein>
<reference evidence="2 3" key="1">
    <citation type="journal article" date="2013" name="Genome Announc.">
        <title>Draft Genome Sequence of Arthrobacter gangotriensis Strain Lz1yT, Isolated from a Penguin Rookery Soil Sample Collected in Antarctica, near the Indian Station Dakshin Gangotri.</title>
        <authorList>
            <person name="Shivaji S."/>
            <person name="Ara S."/>
            <person name="Bandi S."/>
            <person name="Singh A."/>
            <person name="Kumar Pinnaka A."/>
        </authorList>
    </citation>
    <scope>NUCLEOTIDE SEQUENCE [LARGE SCALE GENOMIC DNA]</scope>
    <source>
        <strain evidence="2 3">Lz1y</strain>
    </source>
</reference>
<accession>M7NDU2</accession>
<organism evidence="2 3">
    <name type="scientific">Paeniglutamicibacter gangotriensis Lz1y</name>
    <dbReference type="NCBI Taxonomy" id="1276920"/>
    <lineage>
        <taxon>Bacteria</taxon>
        <taxon>Bacillati</taxon>
        <taxon>Actinomycetota</taxon>
        <taxon>Actinomycetes</taxon>
        <taxon>Micrococcales</taxon>
        <taxon>Micrococcaceae</taxon>
        <taxon>Paeniglutamicibacter</taxon>
    </lineage>
</organism>
<dbReference type="PATRIC" id="fig|1276920.7.peg.1100"/>
<dbReference type="Proteomes" id="UP000012015">
    <property type="component" value="Unassembled WGS sequence"/>
</dbReference>
<name>M7NDU2_9MICC</name>
<keyword evidence="3" id="KW-1185">Reference proteome</keyword>
<gene>
    <name evidence="2" type="ORF">ADIAG_01103</name>
</gene>
<dbReference type="STRING" id="1276920.ADIAG_01103"/>
<comment type="caution">
    <text evidence="2">The sequence shown here is derived from an EMBL/GenBank/DDBJ whole genome shotgun (WGS) entry which is preliminary data.</text>
</comment>
<dbReference type="Pfam" id="PF13701">
    <property type="entry name" value="DDE_Tnp_1_4"/>
    <property type="match status" value="1"/>
</dbReference>
<evidence type="ECO:0000259" key="1">
    <source>
        <dbReference type="Pfam" id="PF13701"/>
    </source>
</evidence>
<evidence type="ECO:0000313" key="3">
    <source>
        <dbReference type="Proteomes" id="UP000012015"/>
    </source>
</evidence>
<dbReference type="eggNOG" id="COG3385">
    <property type="taxonomic scope" value="Bacteria"/>
</dbReference>
<dbReference type="InterPro" id="IPR025668">
    <property type="entry name" value="Tnp_DDE_dom"/>
</dbReference>